<accession>A0A061DMS2</accession>
<feature type="signal peptide" evidence="1">
    <location>
        <begin position="1"/>
        <end position="17"/>
    </location>
</feature>
<gene>
    <name evidence="2" type="ORF">TCM_002597</name>
</gene>
<keyword evidence="1" id="KW-0732">Signal</keyword>
<dbReference type="AlphaFoldDB" id="A0A061DMS2"/>
<dbReference type="Proteomes" id="UP000026915">
    <property type="component" value="Chromosome 1"/>
</dbReference>
<proteinExistence type="predicted"/>
<keyword evidence="3" id="KW-1185">Reference proteome</keyword>
<organism evidence="2 3">
    <name type="scientific">Theobroma cacao</name>
    <name type="common">Cacao</name>
    <name type="synonym">Cocoa</name>
    <dbReference type="NCBI Taxonomy" id="3641"/>
    <lineage>
        <taxon>Eukaryota</taxon>
        <taxon>Viridiplantae</taxon>
        <taxon>Streptophyta</taxon>
        <taxon>Embryophyta</taxon>
        <taxon>Tracheophyta</taxon>
        <taxon>Spermatophyta</taxon>
        <taxon>Magnoliopsida</taxon>
        <taxon>eudicotyledons</taxon>
        <taxon>Gunneridae</taxon>
        <taxon>Pentapetalae</taxon>
        <taxon>rosids</taxon>
        <taxon>malvids</taxon>
        <taxon>Malvales</taxon>
        <taxon>Malvaceae</taxon>
        <taxon>Byttnerioideae</taxon>
        <taxon>Theobroma</taxon>
    </lineage>
</organism>
<feature type="chain" id="PRO_5001596521" description="Secreted protein" evidence="1">
    <location>
        <begin position="18"/>
        <end position="69"/>
    </location>
</feature>
<sequence>MIVLYHLLHALLWCVSAYIAKKHTRRCKYIICYCSWHELTTWFSAHLSLNIIFNSLIKGADKFNWIWTA</sequence>
<dbReference type="InParanoid" id="A0A061DMS2"/>
<dbReference type="HOGENOM" id="CLU_2780940_0_0_1"/>
<evidence type="ECO:0008006" key="4">
    <source>
        <dbReference type="Google" id="ProtNLM"/>
    </source>
</evidence>
<evidence type="ECO:0000256" key="1">
    <source>
        <dbReference type="SAM" id="SignalP"/>
    </source>
</evidence>
<reference evidence="2 3" key="1">
    <citation type="journal article" date="2013" name="Genome Biol.">
        <title>The genome sequence of the most widely cultivated cacao type and its use to identify candidate genes regulating pod color.</title>
        <authorList>
            <person name="Motamayor J.C."/>
            <person name="Mockaitis K."/>
            <person name="Schmutz J."/>
            <person name="Haiminen N."/>
            <person name="Iii D.L."/>
            <person name="Cornejo O."/>
            <person name="Findley S.D."/>
            <person name="Zheng P."/>
            <person name="Utro F."/>
            <person name="Royaert S."/>
            <person name="Saski C."/>
            <person name="Jenkins J."/>
            <person name="Podicheti R."/>
            <person name="Zhao M."/>
            <person name="Scheffler B.E."/>
            <person name="Stack J.C."/>
            <person name="Feltus F.A."/>
            <person name="Mustiga G.M."/>
            <person name="Amores F."/>
            <person name="Phillips W."/>
            <person name="Marelli J.P."/>
            <person name="May G.D."/>
            <person name="Shapiro H."/>
            <person name="Ma J."/>
            <person name="Bustamante C.D."/>
            <person name="Schnell R.J."/>
            <person name="Main D."/>
            <person name="Gilbert D."/>
            <person name="Parida L."/>
            <person name="Kuhn D.N."/>
        </authorList>
    </citation>
    <scope>NUCLEOTIDE SEQUENCE [LARGE SCALE GENOMIC DNA]</scope>
    <source>
        <strain evidence="3">cv. Matina 1-6</strain>
    </source>
</reference>
<dbReference type="EMBL" id="CM001879">
    <property type="protein sequence ID" value="EOX93687.1"/>
    <property type="molecule type" value="Genomic_DNA"/>
</dbReference>
<protein>
    <recommendedName>
        <fullName evidence="4">Secreted protein</fullName>
    </recommendedName>
</protein>
<evidence type="ECO:0000313" key="2">
    <source>
        <dbReference type="EMBL" id="EOX93687.1"/>
    </source>
</evidence>
<evidence type="ECO:0000313" key="3">
    <source>
        <dbReference type="Proteomes" id="UP000026915"/>
    </source>
</evidence>
<name>A0A061DMS2_THECC</name>
<dbReference type="Gramene" id="EOX93687">
    <property type="protein sequence ID" value="EOX93687"/>
    <property type="gene ID" value="TCM_002597"/>
</dbReference>